<gene>
    <name evidence="1" type="ordered locus">Aazo_0187</name>
</gene>
<name>D7DYJ0_NOSA0</name>
<dbReference type="Proteomes" id="UP000001511">
    <property type="component" value="Chromosome"/>
</dbReference>
<dbReference type="Gene3D" id="1.10.30.50">
    <property type="match status" value="1"/>
</dbReference>
<dbReference type="HOGENOM" id="CLU_2586206_0_0_3"/>
<accession>D7DYJ0</accession>
<dbReference type="OrthoDB" id="8617719at2"/>
<evidence type="ECO:0008006" key="3">
    <source>
        <dbReference type="Google" id="ProtNLM"/>
    </source>
</evidence>
<keyword evidence="2" id="KW-1185">Reference proteome</keyword>
<reference evidence="1 2" key="1">
    <citation type="journal article" date="2010" name="PLoS ONE">
        <title>Genome erosion in a nitrogen-fixing vertically transmitted endosymbiotic multicellular cyanobacterium.</title>
        <authorList>
            <person name="Ran L."/>
            <person name="Larsson J."/>
            <person name="Vigil-Stenman T."/>
            <person name="Nylander J.A."/>
            <person name="Ininbergs K."/>
            <person name="Zheng W.W."/>
            <person name="Lapidus A."/>
            <person name="Lowry S."/>
            <person name="Haselkorn R."/>
            <person name="Bergman B."/>
        </authorList>
    </citation>
    <scope>NUCLEOTIDE SEQUENCE [LARGE SCALE GENOMIC DNA]</scope>
    <source>
        <strain evidence="1 2">0708</strain>
    </source>
</reference>
<organism evidence="1 2">
    <name type="scientific">Nostoc azollae (strain 0708)</name>
    <name type="common">Anabaena azollae (strain 0708)</name>
    <dbReference type="NCBI Taxonomy" id="551115"/>
    <lineage>
        <taxon>Bacteria</taxon>
        <taxon>Bacillati</taxon>
        <taxon>Cyanobacteriota</taxon>
        <taxon>Cyanophyceae</taxon>
        <taxon>Nostocales</taxon>
        <taxon>Nostocaceae</taxon>
        <taxon>Trichormus</taxon>
    </lineage>
</organism>
<sequence length="80" mass="9554">MKNVLKSPEPEELKNYKLQYSSQFKRWKHLKSNRMTFNAVLQTLVADQKGLCAYCEMSIHENNRSVDHFIPRKQSINKRK</sequence>
<evidence type="ECO:0000313" key="1">
    <source>
        <dbReference type="EMBL" id="ADI62813.1"/>
    </source>
</evidence>
<dbReference type="RefSeq" id="WP_013189833.1">
    <property type="nucleotide sequence ID" value="NC_014248.1"/>
</dbReference>
<dbReference type="AlphaFoldDB" id="D7DYJ0"/>
<dbReference type="EMBL" id="CP002059">
    <property type="protein sequence ID" value="ADI62813.1"/>
    <property type="molecule type" value="Genomic_DNA"/>
</dbReference>
<dbReference type="KEGG" id="naz:Aazo_0187"/>
<proteinExistence type="predicted"/>
<evidence type="ECO:0000313" key="2">
    <source>
        <dbReference type="Proteomes" id="UP000001511"/>
    </source>
</evidence>
<protein>
    <recommendedName>
        <fullName evidence="3">HNH endonuclease</fullName>
    </recommendedName>
</protein>